<sequence>MRFIDSLCPPALLYMLYVVIHTGLDLALGRLATAAIKIIMGVAGVIILDSLCSVDLGIVSWVIVATPFIMVALASSISLGLGMDRMAASMIKDGFSNPLTGDNLKNRDKIVTHLKQQDAAPVSTSSLY</sequence>
<dbReference type="EMBL" id="MN738913">
    <property type="protein sequence ID" value="QHT30842.1"/>
    <property type="molecule type" value="Genomic_DNA"/>
</dbReference>
<evidence type="ECO:0000313" key="2">
    <source>
        <dbReference type="EMBL" id="QHT30842.1"/>
    </source>
</evidence>
<name>A0A6C0EQ47_9ZZZZ</name>
<feature type="transmembrane region" description="Helical" evidence="1">
    <location>
        <begin position="35"/>
        <end position="52"/>
    </location>
</feature>
<accession>A0A6C0EQ47</accession>
<evidence type="ECO:0000256" key="1">
    <source>
        <dbReference type="SAM" id="Phobius"/>
    </source>
</evidence>
<keyword evidence="1" id="KW-1133">Transmembrane helix</keyword>
<keyword evidence="1" id="KW-0812">Transmembrane</keyword>
<proteinExistence type="predicted"/>
<protein>
    <submittedName>
        <fullName evidence="2">Uncharacterized protein</fullName>
    </submittedName>
</protein>
<organism evidence="2">
    <name type="scientific">viral metagenome</name>
    <dbReference type="NCBI Taxonomy" id="1070528"/>
    <lineage>
        <taxon>unclassified sequences</taxon>
        <taxon>metagenomes</taxon>
        <taxon>organismal metagenomes</taxon>
    </lineage>
</organism>
<dbReference type="AlphaFoldDB" id="A0A6C0EQ47"/>
<keyword evidence="1" id="KW-0472">Membrane</keyword>
<feature type="transmembrane region" description="Helical" evidence="1">
    <location>
        <begin position="58"/>
        <end position="82"/>
    </location>
</feature>
<reference evidence="2" key="1">
    <citation type="journal article" date="2020" name="Nature">
        <title>Giant virus diversity and host interactions through global metagenomics.</title>
        <authorList>
            <person name="Schulz F."/>
            <person name="Roux S."/>
            <person name="Paez-Espino D."/>
            <person name="Jungbluth S."/>
            <person name="Walsh D.A."/>
            <person name="Denef V.J."/>
            <person name="McMahon K.D."/>
            <person name="Konstantinidis K.T."/>
            <person name="Eloe-Fadrosh E.A."/>
            <person name="Kyrpides N.C."/>
            <person name="Woyke T."/>
        </authorList>
    </citation>
    <scope>NUCLEOTIDE SEQUENCE</scope>
    <source>
        <strain evidence="2">GVMAG-M-3300009151-50</strain>
    </source>
</reference>